<dbReference type="InterPro" id="IPR054189">
    <property type="entry name" value="DUF6894"/>
</dbReference>
<gene>
    <name evidence="2" type="ORF">FDV58_24085</name>
</gene>
<dbReference type="Pfam" id="PF21834">
    <property type="entry name" value="DUF6894"/>
    <property type="match status" value="1"/>
</dbReference>
<dbReference type="Proteomes" id="UP000305095">
    <property type="component" value="Unassembled WGS sequence"/>
</dbReference>
<accession>A0A4U6S2C9</accession>
<feature type="domain" description="DUF6894" evidence="1">
    <location>
        <begin position="3"/>
        <end position="67"/>
    </location>
</feature>
<evidence type="ECO:0000313" key="3">
    <source>
        <dbReference type="Proteomes" id="UP000305095"/>
    </source>
</evidence>
<evidence type="ECO:0000313" key="2">
    <source>
        <dbReference type="EMBL" id="TKV78796.1"/>
    </source>
</evidence>
<protein>
    <recommendedName>
        <fullName evidence="1">DUF6894 domain-containing protein</fullName>
    </recommendedName>
</protein>
<organism evidence="2 3">
    <name type="scientific">Bradyrhizobium elkanii</name>
    <dbReference type="NCBI Taxonomy" id="29448"/>
    <lineage>
        <taxon>Bacteria</taxon>
        <taxon>Pseudomonadati</taxon>
        <taxon>Pseudomonadota</taxon>
        <taxon>Alphaproteobacteria</taxon>
        <taxon>Hyphomicrobiales</taxon>
        <taxon>Nitrobacteraceae</taxon>
        <taxon>Bradyrhizobium</taxon>
    </lineage>
</organism>
<proteinExistence type="predicted"/>
<dbReference type="AlphaFoldDB" id="A0A4U6S2C9"/>
<name>A0A4U6S2C9_BRAEL</name>
<reference evidence="2 3" key="1">
    <citation type="submission" date="2019-05" db="EMBL/GenBank/DDBJ databases">
        <title>Draft Genome of Bradyrhizobium elkanii strain SEMIA 938, Used in Commercial Inoculants for Lupinus spp. in Brazil.</title>
        <authorList>
            <person name="Hungria M."/>
            <person name="Delamuta J.R.M."/>
            <person name="Ribeiro R.A."/>
            <person name="Nogueira M.A."/>
        </authorList>
    </citation>
    <scope>NUCLEOTIDE SEQUENCE [LARGE SCALE GENOMIC DNA]</scope>
    <source>
        <strain evidence="2 3">Semia 938</strain>
    </source>
</reference>
<dbReference type="RefSeq" id="WP_137480703.1">
    <property type="nucleotide sequence ID" value="NZ_SZZP01000015.1"/>
</dbReference>
<sequence>MPRYYFDLKDGNGIVVDEEGMDLRDLEAAQNEAALSLAGMARDAVATAHRAEQMEIGVRDDNGAVMLVRFSFEISRKKTS</sequence>
<comment type="caution">
    <text evidence="2">The sequence shown here is derived from an EMBL/GenBank/DDBJ whole genome shotgun (WGS) entry which is preliminary data.</text>
</comment>
<dbReference type="EMBL" id="SZZP01000015">
    <property type="protein sequence ID" value="TKV78796.1"/>
    <property type="molecule type" value="Genomic_DNA"/>
</dbReference>
<evidence type="ECO:0000259" key="1">
    <source>
        <dbReference type="Pfam" id="PF21834"/>
    </source>
</evidence>